<dbReference type="Proteomes" id="UP000000238">
    <property type="component" value="Chromosome"/>
</dbReference>
<sequence length="34" mass="4080">MRESTPIFAKLKSLPEDVYNKEFRSITFIFDLKD</sequence>
<keyword evidence="2" id="KW-1185">Reference proteome</keyword>
<proteinExistence type="predicted"/>
<accession>Q2SNK1</accession>
<reference evidence="1 2" key="1">
    <citation type="journal article" date="2005" name="Nucleic Acids Res.">
        <title>Genomic blueprint of Hahella chejuensis, a marine microbe producing an algicidal agent.</title>
        <authorList>
            <person name="Jeong H."/>
            <person name="Yim J.H."/>
            <person name="Lee C."/>
            <person name="Choi S.-H."/>
            <person name="Park Y.K."/>
            <person name="Yoon S.H."/>
            <person name="Hur C.-G."/>
            <person name="Kang H.-Y."/>
            <person name="Kim D."/>
            <person name="Lee H.H."/>
            <person name="Park K.H."/>
            <person name="Park S.-H."/>
            <person name="Park H.-S."/>
            <person name="Lee H.K."/>
            <person name="Oh T.K."/>
            <person name="Kim J.F."/>
        </authorList>
    </citation>
    <scope>NUCLEOTIDE SEQUENCE [LARGE SCALE GENOMIC DNA]</scope>
    <source>
        <strain evidence="1 2">KCTC 2396</strain>
    </source>
</reference>
<dbReference type="STRING" id="349521.HCH_00881"/>
<dbReference type="HOGENOM" id="CLU_3374038_0_0_6"/>
<organism evidence="1 2">
    <name type="scientific">Hahella chejuensis (strain KCTC 2396)</name>
    <dbReference type="NCBI Taxonomy" id="349521"/>
    <lineage>
        <taxon>Bacteria</taxon>
        <taxon>Pseudomonadati</taxon>
        <taxon>Pseudomonadota</taxon>
        <taxon>Gammaproteobacteria</taxon>
        <taxon>Oceanospirillales</taxon>
        <taxon>Hahellaceae</taxon>
        <taxon>Hahella</taxon>
    </lineage>
</organism>
<gene>
    <name evidence="1" type="ordered locus">HCH_00881</name>
</gene>
<evidence type="ECO:0000313" key="1">
    <source>
        <dbReference type="EMBL" id="ABC27773.1"/>
    </source>
</evidence>
<protein>
    <submittedName>
        <fullName evidence="1">Uncharacterized protein</fullName>
    </submittedName>
</protein>
<name>Q2SNK1_HAHCH</name>
<dbReference type="KEGG" id="hch:HCH_00881"/>
<dbReference type="AlphaFoldDB" id="Q2SNK1"/>
<dbReference type="EMBL" id="CP000155">
    <property type="protein sequence ID" value="ABC27773.1"/>
    <property type="molecule type" value="Genomic_DNA"/>
</dbReference>
<evidence type="ECO:0000313" key="2">
    <source>
        <dbReference type="Proteomes" id="UP000000238"/>
    </source>
</evidence>